<dbReference type="EMBL" id="LGRB01000010">
    <property type="protein sequence ID" value="OCT49678.1"/>
    <property type="molecule type" value="Genomic_DNA"/>
</dbReference>
<gene>
    <name evidence="3" type="ORF">CLCR_07288</name>
</gene>
<comment type="caution">
    <text evidence="3">The sequence shown here is derived from an EMBL/GenBank/DDBJ whole genome shotgun (WGS) entry which is preliminary data.</text>
</comment>
<keyword evidence="2" id="KW-1133">Transmembrane helix</keyword>
<evidence type="ECO:0000313" key="3">
    <source>
        <dbReference type="EMBL" id="OCT49678.1"/>
    </source>
</evidence>
<feature type="compositionally biased region" description="Polar residues" evidence="1">
    <location>
        <begin position="229"/>
        <end position="246"/>
    </location>
</feature>
<feature type="transmembrane region" description="Helical" evidence="2">
    <location>
        <begin position="294"/>
        <end position="313"/>
    </location>
</feature>
<dbReference type="Proteomes" id="UP000094526">
    <property type="component" value="Unassembled WGS sequence"/>
</dbReference>
<accession>A0A1C1CME6</accession>
<name>A0A1C1CME6_9EURO</name>
<feature type="region of interest" description="Disordered" evidence="1">
    <location>
        <begin position="189"/>
        <end position="276"/>
    </location>
</feature>
<dbReference type="AlphaFoldDB" id="A0A1C1CME6"/>
<sequence>MPVHHGHSEVPRAGNQLPLAAGILPSAGLHDTINCREHASEQGFLPISDDGSPEEILHESPASSSYAAGEPGPAIDVDWDGPFSSEELDYFRSLPEQDLKAIYPYGIRPPANLGPHTPFDRYDQFHRALLNLAAGVSLRDVMRNGDFEIDGKQFVMHIAIFCVKSLGYTDQDLSTLGVHLSGLGYTAAASSDDDGDHDDGTNISHSPRAEAFSDLPGDRDENQQEDVTEGTTNRKSQTGAVEQSEITPPIDQSVKSPERSSSKHDPPNERLQQHDLPSNAVRLGTVALSTSFKFLLTVWVRYAVLIMIICFSYESLVRPQFASCSNSARQG</sequence>
<dbReference type="VEuPathDB" id="FungiDB:G647_09924"/>
<keyword evidence="4" id="KW-1185">Reference proteome</keyword>
<feature type="region of interest" description="Disordered" evidence="1">
    <location>
        <begin position="43"/>
        <end position="71"/>
    </location>
</feature>
<keyword evidence="2" id="KW-0812">Transmembrane</keyword>
<dbReference type="OrthoDB" id="4159380at2759"/>
<keyword evidence="2" id="KW-0472">Membrane</keyword>
<reference evidence="4" key="1">
    <citation type="submission" date="2015-07" db="EMBL/GenBank/DDBJ databases">
        <authorList>
            <person name="Teixeira M.M."/>
            <person name="Souza R.C."/>
            <person name="Almeida L.G."/>
            <person name="Vicente V.A."/>
            <person name="de Hoog S."/>
            <person name="Bocca A.L."/>
            <person name="de Almeida S.R."/>
            <person name="Vasconcelos A.T."/>
            <person name="Felipe M.S."/>
        </authorList>
    </citation>
    <scope>NUCLEOTIDE SEQUENCE [LARGE SCALE GENOMIC DNA]</scope>
    <source>
        <strain evidence="4">KSF</strain>
    </source>
</reference>
<proteinExistence type="predicted"/>
<organism evidence="3 4">
    <name type="scientific">Cladophialophora carrionii</name>
    <dbReference type="NCBI Taxonomy" id="86049"/>
    <lineage>
        <taxon>Eukaryota</taxon>
        <taxon>Fungi</taxon>
        <taxon>Dikarya</taxon>
        <taxon>Ascomycota</taxon>
        <taxon>Pezizomycotina</taxon>
        <taxon>Eurotiomycetes</taxon>
        <taxon>Chaetothyriomycetidae</taxon>
        <taxon>Chaetothyriales</taxon>
        <taxon>Herpotrichiellaceae</taxon>
        <taxon>Cladophialophora</taxon>
    </lineage>
</organism>
<evidence type="ECO:0000256" key="2">
    <source>
        <dbReference type="SAM" id="Phobius"/>
    </source>
</evidence>
<dbReference type="VEuPathDB" id="FungiDB:CLCR_07288"/>
<evidence type="ECO:0000256" key="1">
    <source>
        <dbReference type="SAM" id="MobiDB-lite"/>
    </source>
</evidence>
<protein>
    <submittedName>
        <fullName evidence="3">Uncharacterized protein</fullName>
    </submittedName>
</protein>
<feature type="compositionally biased region" description="Basic and acidic residues" evidence="1">
    <location>
        <begin position="256"/>
        <end position="273"/>
    </location>
</feature>
<evidence type="ECO:0000313" key="4">
    <source>
        <dbReference type="Proteomes" id="UP000094526"/>
    </source>
</evidence>